<proteinExistence type="predicted"/>
<gene>
    <name evidence="1" type="ORF">MRATA1EN3_LOCUS12174</name>
</gene>
<dbReference type="Proteomes" id="UP001162501">
    <property type="component" value="Chromosome 21"/>
</dbReference>
<dbReference type="EMBL" id="OX596105">
    <property type="protein sequence ID" value="CAI9700961.1"/>
    <property type="molecule type" value="Genomic_DNA"/>
</dbReference>
<protein>
    <submittedName>
        <fullName evidence="1">Uncharacterized protein</fullName>
    </submittedName>
</protein>
<sequence>MAGRRAGTPARGATRDWRPHPTQNVAPPEAWPEPKGRCQPEPDAGPAAGQLVLPGRDTLRSPATANREKPGTPGEGCATSSPSYPSRRRPIPPSLALREPVEQPGGVAYRRPAPLMCSDAAVIGQPLVTCGDCGGLRCCGSRSASRGSGSGSRVFKGDAAAARGDGGQVEGTAQAHIIHGSSRLEGLVRAEAQKSGGG</sequence>
<name>A0ACB0EK36_RANTA</name>
<accession>A0ACB0EK36</accession>
<evidence type="ECO:0000313" key="2">
    <source>
        <dbReference type="Proteomes" id="UP001162501"/>
    </source>
</evidence>
<reference evidence="1" key="1">
    <citation type="submission" date="2023-05" db="EMBL/GenBank/DDBJ databases">
        <authorList>
            <consortium name="ELIXIR-Norway"/>
        </authorList>
    </citation>
    <scope>NUCLEOTIDE SEQUENCE</scope>
</reference>
<organism evidence="1 2">
    <name type="scientific">Rangifer tarandus platyrhynchus</name>
    <name type="common">Svalbard reindeer</name>
    <dbReference type="NCBI Taxonomy" id="3082113"/>
    <lineage>
        <taxon>Eukaryota</taxon>
        <taxon>Metazoa</taxon>
        <taxon>Chordata</taxon>
        <taxon>Craniata</taxon>
        <taxon>Vertebrata</taxon>
        <taxon>Euteleostomi</taxon>
        <taxon>Mammalia</taxon>
        <taxon>Eutheria</taxon>
        <taxon>Laurasiatheria</taxon>
        <taxon>Artiodactyla</taxon>
        <taxon>Ruminantia</taxon>
        <taxon>Pecora</taxon>
        <taxon>Cervidae</taxon>
        <taxon>Odocoileinae</taxon>
        <taxon>Rangifer</taxon>
    </lineage>
</organism>
<evidence type="ECO:0000313" key="1">
    <source>
        <dbReference type="EMBL" id="CAI9700961.1"/>
    </source>
</evidence>